<dbReference type="GO" id="GO:0016717">
    <property type="term" value="F:oxidoreductase activity, acting on paired donors, with oxidation of a pair of donors resulting in the reduction of molecular oxygen to two molecules of water"/>
    <property type="evidence" value="ECO:0007669"/>
    <property type="project" value="InterPro"/>
</dbReference>
<evidence type="ECO:0000256" key="11">
    <source>
        <dbReference type="SAM" id="Phobius"/>
    </source>
</evidence>
<evidence type="ECO:0000256" key="10">
    <source>
        <dbReference type="ARBA" id="ARBA00023160"/>
    </source>
</evidence>
<keyword evidence="7" id="KW-0560">Oxidoreductase</keyword>
<evidence type="ECO:0000256" key="4">
    <source>
        <dbReference type="ARBA" id="ARBA00022692"/>
    </source>
</evidence>
<dbReference type="RefSeq" id="WP_121210025.1">
    <property type="nucleotide sequence ID" value="NZ_RBIM01000002.1"/>
</dbReference>
<dbReference type="AlphaFoldDB" id="A0A495DKA1"/>
<evidence type="ECO:0000256" key="7">
    <source>
        <dbReference type="ARBA" id="ARBA00023002"/>
    </source>
</evidence>
<evidence type="ECO:0000256" key="2">
    <source>
        <dbReference type="ARBA" id="ARBA00008749"/>
    </source>
</evidence>
<comment type="similarity">
    <text evidence="2">Belongs to the fatty acid desaturase type 2 family.</text>
</comment>
<name>A0A495DKA1_9PROT</name>
<keyword evidence="6 11" id="KW-1133">Transmembrane helix</keyword>
<accession>A0A495DKA1</accession>
<feature type="transmembrane region" description="Helical" evidence="11">
    <location>
        <begin position="21"/>
        <end position="51"/>
    </location>
</feature>
<dbReference type="PANTHER" id="PTHR11351:SF31">
    <property type="entry name" value="DESATURASE 1, ISOFORM A-RELATED"/>
    <property type="match status" value="1"/>
</dbReference>
<evidence type="ECO:0000256" key="5">
    <source>
        <dbReference type="ARBA" id="ARBA00022832"/>
    </source>
</evidence>
<evidence type="ECO:0000256" key="8">
    <source>
        <dbReference type="ARBA" id="ARBA00023098"/>
    </source>
</evidence>
<keyword evidence="10" id="KW-0275">Fatty acid biosynthesis</keyword>
<evidence type="ECO:0000256" key="1">
    <source>
        <dbReference type="ARBA" id="ARBA00004141"/>
    </source>
</evidence>
<dbReference type="InterPro" id="IPR015876">
    <property type="entry name" value="Acyl-CoA_DS"/>
</dbReference>
<reference evidence="12 13" key="1">
    <citation type="submission" date="2018-10" db="EMBL/GenBank/DDBJ databases">
        <title>Genomic Encyclopedia of Type Strains, Phase IV (KMG-IV): sequencing the most valuable type-strain genomes for metagenomic binning, comparative biology and taxonomic classification.</title>
        <authorList>
            <person name="Goeker M."/>
        </authorList>
    </citation>
    <scope>NUCLEOTIDE SEQUENCE [LARGE SCALE GENOMIC DNA]</scope>
    <source>
        <strain evidence="12 13">DSM 4734</strain>
    </source>
</reference>
<evidence type="ECO:0000256" key="9">
    <source>
        <dbReference type="ARBA" id="ARBA00023136"/>
    </source>
</evidence>
<keyword evidence="5" id="KW-0276">Fatty acid metabolism</keyword>
<sequence length="302" mass="34165">MTLESRILARSEAILRSWRTLNWASAFSAIIYPALGIALLTTMIVLGLALGGLTLRWWYAPLCFGVTALTIFLCNMGIGPLHRIWQHRAGEIKWPGQVIIMINCILAMQGTLKDWVNYHSQHHRFADKPGDPHNPFESKVWAWVGWILWRDEKDLARPMPMWLKDNPVVHFADRFHITLSLVMHFAIPAVIYLIVALSGGSLILTALIHASVIIGRGLQFHATTLGVNVFGHMKTPKWFDYLLALLTGGEALHDHHHDFPRSALHLPKKGFWNRVVDYNGTALLVMRRVGLARNLEIAPQFA</sequence>
<keyword evidence="8" id="KW-0443">Lipid metabolism</keyword>
<dbReference type="PRINTS" id="PR00075">
    <property type="entry name" value="FACDDSATRASE"/>
</dbReference>
<dbReference type="GO" id="GO:0006633">
    <property type="term" value="P:fatty acid biosynthetic process"/>
    <property type="evidence" value="ECO:0007669"/>
    <property type="project" value="UniProtKB-KW"/>
</dbReference>
<dbReference type="GO" id="GO:0016020">
    <property type="term" value="C:membrane"/>
    <property type="evidence" value="ECO:0007669"/>
    <property type="project" value="UniProtKB-SubCell"/>
</dbReference>
<protein>
    <submittedName>
        <fullName evidence="12">Stearoyl-CoA desaturase (Delta-9 desaturase)</fullName>
    </submittedName>
</protein>
<dbReference type="OrthoDB" id="19906at2"/>
<dbReference type="Proteomes" id="UP000273675">
    <property type="component" value="Unassembled WGS sequence"/>
</dbReference>
<gene>
    <name evidence="12" type="ORF">C7435_0646</name>
</gene>
<feature type="transmembrane region" description="Helical" evidence="11">
    <location>
        <begin position="185"/>
        <end position="208"/>
    </location>
</feature>
<evidence type="ECO:0000256" key="3">
    <source>
        <dbReference type="ARBA" id="ARBA00022516"/>
    </source>
</evidence>
<organism evidence="12 13">
    <name type="scientific">Maricaulis maris</name>
    <dbReference type="NCBI Taxonomy" id="74318"/>
    <lineage>
        <taxon>Bacteria</taxon>
        <taxon>Pseudomonadati</taxon>
        <taxon>Pseudomonadota</taxon>
        <taxon>Alphaproteobacteria</taxon>
        <taxon>Maricaulales</taxon>
        <taxon>Maricaulaceae</taxon>
        <taxon>Maricaulis</taxon>
    </lineage>
</organism>
<evidence type="ECO:0000313" key="12">
    <source>
        <dbReference type="EMBL" id="RKR02707.1"/>
    </source>
</evidence>
<keyword evidence="3" id="KW-0444">Lipid biosynthesis</keyword>
<comment type="caution">
    <text evidence="12">The sequence shown here is derived from an EMBL/GenBank/DDBJ whole genome shotgun (WGS) entry which is preliminary data.</text>
</comment>
<evidence type="ECO:0000313" key="13">
    <source>
        <dbReference type="Proteomes" id="UP000273675"/>
    </source>
</evidence>
<proteinExistence type="inferred from homology"/>
<evidence type="ECO:0000256" key="6">
    <source>
        <dbReference type="ARBA" id="ARBA00022989"/>
    </source>
</evidence>
<dbReference type="PANTHER" id="PTHR11351">
    <property type="entry name" value="ACYL-COA DESATURASE"/>
    <property type="match status" value="1"/>
</dbReference>
<comment type="subcellular location">
    <subcellularLocation>
        <location evidence="1">Membrane</location>
        <topology evidence="1">Multi-pass membrane protein</topology>
    </subcellularLocation>
</comment>
<feature type="transmembrane region" description="Helical" evidence="11">
    <location>
        <begin position="57"/>
        <end position="82"/>
    </location>
</feature>
<keyword evidence="4 11" id="KW-0812">Transmembrane</keyword>
<dbReference type="EMBL" id="RBIM01000002">
    <property type="protein sequence ID" value="RKR02707.1"/>
    <property type="molecule type" value="Genomic_DNA"/>
</dbReference>
<keyword evidence="9 11" id="KW-0472">Membrane</keyword>